<dbReference type="Gene3D" id="1.20.120.1220">
    <property type="match status" value="1"/>
</dbReference>
<feature type="transmembrane region" description="Helical" evidence="2">
    <location>
        <begin position="6"/>
        <end position="29"/>
    </location>
</feature>
<comment type="similarity">
    <text evidence="1">Belongs to the peptidase A24 family.</text>
</comment>
<dbReference type="RefSeq" id="WP_344038213.1">
    <property type="nucleotide sequence ID" value="NZ_BAAAKE010000010.1"/>
</dbReference>
<dbReference type="PANTHER" id="PTHR30487:SF0">
    <property type="entry name" value="PREPILIN LEADER PEPTIDASE_N-METHYLTRANSFERASE-RELATED"/>
    <property type="match status" value="1"/>
</dbReference>
<proteinExistence type="inferred from homology"/>
<sequence length="211" mass="21728">MSGVLIPLWTGAGILVGSMLVAPTLRLLANPSSGPLSVTLSIPALTAFTFAVTAWRFGASYDLVPYSVLASVGVPLGVIDALERRLPRRFLLPSTLVFGALLLGSAAVDAKTSDLFRALAGMAILVVVYLGMALLMSGGLGAGDVKLGGLLGLALGWLGWNTLLMGTLLGWLTAALTCLLLRATGHWTRGSDVPLGTFLLLGALMAISIPS</sequence>
<evidence type="ECO:0000256" key="1">
    <source>
        <dbReference type="ARBA" id="ARBA00005801"/>
    </source>
</evidence>
<feature type="transmembrane region" description="Helical" evidence="2">
    <location>
        <begin position="90"/>
        <end position="108"/>
    </location>
</feature>
<feature type="transmembrane region" description="Helical" evidence="2">
    <location>
        <begin position="157"/>
        <end position="181"/>
    </location>
</feature>
<name>A0ABV9YDB9_9PSEU</name>
<evidence type="ECO:0000259" key="3">
    <source>
        <dbReference type="Pfam" id="PF01478"/>
    </source>
</evidence>
<comment type="caution">
    <text evidence="4">The sequence shown here is derived from an EMBL/GenBank/DDBJ whole genome shotgun (WGS) entry which is preliminary data.</text>
</comment>
<evidence type="ECO:0000313" key="4">
    <source>
        <dbReference type="EMBL" id="MFC5059871.1"/>
    </source>
</evidence>
<dbReference type="PANTHER" id="PTHR30487">
    <property type="entry name" value="TYPE 4 PREPILIN-LIKE PROTEINS LEADER PEPTIDE-PROCESSING ENZYME"/>
    <property type="match status" value="1"/>
</dbReference>
<keyword evidence="4" id="KW-0378">Hydrolase</keyword>
<accession>A0ABV9YDB9</accession>
<keyword evidence="5" id="KW-1185">Reference proteome</keyword>
<feature type="transmembrane region" description="Helical" evidence="2">
    <location>
        <begin position="193"/>
        <end position="210"/>
    </location>
</feature>
<keyword evidence="2" id="KW-0472">Membrane</keyword>
<evidence type="ECO:0000256" key="2">
    <source>
        <dbReference type="SAM" id="Phobius"/>
    </source>
</evidence>
<keyword evidence="2" id="KW-0812">Transmembrane</keyword>
<feature type="domain" description="Prepilin type IV endopeptidase peptidase" evidence="3">
    <location>
        <begin position="69"/>
        <end position="177"/>
    </location>
</feature>
<dbReference type="EMBL" id="JBHSJB010000049">
    <property type="protein sequence ID" value="MFC5059871.1"/>
    <property type="molecule type" value="Genomic_DNA"/>
</dbReference>
<gene>
    <name evidence="4" type="ORF">ACFPFM_39680</name>
</gene>
<protein>
    <submittedName>
        <fullName evidence="4">Prepilin peptidase</fullName>
        <ecNumber evidence="4">3.4.23.43</ecNumber>
    </submittedName>
</protein>
<dbReference type="Proteomes" id="UP001595833">
    <property type="component" value="Unassembled WGS sequence"/>
</dbReference>
<reference evidence="5" key="1">
    <citation type="journal article" date="2019" name="Int. J. Syst. Evol. Microbiol.">
        <title>The Global Catalogue of Microorganisms (GCM) 10K type strain sequencing project: providing services to taxonomists for standard genome sequencing and annotation.</title>
        <authorList>
            <consortium name="The Broad Institute Genomics Platform"/>
            <consortium name="The Broad Institute Genome Sequencing Center for Infectious Disease"/>
            <person name="Wu L."/>
            <person name="Ma J."/>
        </authorList>
    </citation>
    <scope>NUCLEOTIDE SEQUENCE [LARGE SCALE GENOMIC DNA]</scope>
    <source>
        <strain evidence="5">KCTC 12848</strain>
    </source>
</reference>
<keyword evidence="2" id="KW-1133">Transmembrane helix</keyword>
<dbReference type="InterPro" id="IPR000045">
    <property type="entry name" value="Prepilin_IV_endopep_pep"/>
</dbReference>
<organism evidence="4 5">
    <name type="scientific">Saccharothrix xinjiangensis</name>
    <dbReference type="NCBI Taxonomy" id="204798"/>
    <lineage>
        <taxon>Bacteria</taxon>
        <taxon>Bacillati</taxon>
        <taxon>Actinomycetota</taxon>
        <taxon>Actinomycetes</taxon>
        <taxon>Pseudonocardiales</taxon>
        <taxon>Pseudonocardiaceae</taxon>
        <taxon>Saccharothrix</taxon>
    </lineage>
</organism>
<dbReference type="Pfam" id="PF01478">
    <property type="entry name" value="Peptidase_A24"/>
    <property type="match status" value="1"/>
</dbReference>
<feature type="transmembrane region" description="Helical" evidence="2">
    <location>
        <begin position="115"/>
        <end position="137"/>
    </location>
</feature>
<feature type="transmembrane region" description="Helical" evidence="2">
    <location>
        <begin position="36"/>
        <end position="57"/>
    </location>
</feature>
<dbReference type="GO" id="GO:0004190">
    <property type="term" value="F:aspartic-type endopeptidase activity"/>
    <property type="evidence" value="ECO:0007669"/>
    <property type="project" value="UniProtKB-EC"/>
</dbReference>
<dbReference type="EC" id="3.4.23.43" evidence="4"/>
<dbReference type="InterPro" id="IPR050882">
    <property type="entry name" value="Prepilin_peptidase/N-MTase"/>
</dbReference>
<evidence type="ECO:0000313" key="5">
    <source>
        <dbReference type="Proteomes" id="UP001595833"/>
    </source>
</evidence>